<gene>
    <name evidence="1" type="ORF">J2Z69_000753</name>
</gene>
<reference evidence="1 2" key="1">
    <citation type="submission" date="2021-03" db="EMBL/GenBank/DDBJ databases">
        <title>Genomic Encyclopedia of Type Strains, Phase IV (KMG-IV): sequencing the most valuable type-strain genomes for metagenomic binning, comparative biology and taxonomic classification.</title>
        <authorList>
            <person name="Goeker M."/>
        </authorList>
    </citation>
    <scope>NUCLEOTIDE SEQUENCE [LARGE SCALE GENOMIC DNA]</scope>
    <source>
        <strain evidence="1 2">DSM 26806</strain>
    </source>
</reference>
<evidence type="ECO:0000313" key="1">
    <source>
        <dbReference type="EMBL" id="MBP1999734.1"/>
    </source>
</evidence>
<keyword evidence="2" id="KW-1185">Reference proteome</keyword>
<name>A0ABS4JDD6_9BACL</name>
<evidence type="ECO:0000313" key="2">
    <source>
        <dbReference type="Proteomes" id="UP001519288"/>
    </source>
</evidence>
<organism evidence="1 2">
    <name type="scientific">Paenibacillus shirakamiensis</name>
    <dbReference type="NCBI Taxonomy" id="1265935"/>
    <lineage>
        <taxon>Bacteria</taxon>
        <taxon>Bacillati</taxon>
        <taxon>Bacillota</taxon>
        <taxon>Bacilli</taxon>
        <taxon>Bacillales</taxon>
        <taxon>Paenibacillaceae</taxon>
        <taxon>Paenibacillus</taxon>
    </lineage>
</organism>
<comment type="caution">
    <text evidence="1">The sequence shown here is derived from an EMBL/GenBank/DDBJ whole genome shotgun (WGS) entry which is preliminary data.</text>
</comment>
<accession>A0ABS4JDD6</accession>
<dbReference type="RefSeq" id="WP_209859239.1">
    <property type="nucleotide sequence ID" value="NZ_JAGGLD010000001.1"/>
</dbReference>
<sequence length="127" mass="14511">MKVAVNKCFGGFGLSHEAMLKLIQRGWRVTVYNHEMEIADPDADLVDITSIPGEFCRQGDSPYNFTTKRDINTLRTDPDIIAVIEELCEKASVNHSNVQIVEVPHDVVWIIQDYDGFEHIAEVHRTW</sequence>
<proteinExistence type="predicted"/>
<dbReference type="EMBL" id="JAGGLD010000001">
    <property type="protein sequence ID" value="MBP1999734.1"/>
    <property type="molecule type" value="Genomic_DNA"/>
</dbReference>
<protein>
    <submittedName>
        <fullName evidence="1">3-deoxy-D-manno-octulosonic acid (KDO) 8-phosphate synthase</fullName>
    </submittedName>
</protein>
<dbReference type="Proteomes" id="UP001519288">
    <property type="component" value="Unassembled WGS sequence"/>
</dbReference>